<feature type="compositionally biased region" description="Polar residues" evidence="1">
    <location>
        <begin position="13"/>
        <end position="23"/>
    </location>
</feature>
<protein>
    <submittedName>
        <fullName evidence="2">Uncharacterized protein</fullName>
    </submittedName>
</protein>
<dbReference type="AlphaFoldDB" id="A1K6M8"/>
<accession>A1K6M8</accession>
<reference evidence="2 3" key="1">
    <citation type="journal article" date="2006" name="Nat. Biotechnol.">
        <title>Complete genome of the mutualistic, N2-fixing grass endophyte Azoarcus sp. strain BH72.</title>
        <authorList>
            <person name="Krause A."/>
            <person name="Ramakumar A."/>
            <person name="Bartels D."/>
            <person name="Battistoni F."/>
            <person name="Bekel T."/>
            <person name="Boch J."/>
            <person name="Boehm M."/>
            <person name="Friedrich F."/>
            <person name="Hurek T."/>
            <person name="Krause L."/>
            <person name="Linke B."/>
            <person name="McHardy A.C."/>
            <person name="Sarkar A."/>
            <person name="Schneiker S."/>
            <person name="Syed A.A."/>
            <person name="Thauer R."/>
            <person name="Vorhoelter F.-J."/>
            <person name="Weidner S."/>
            <person name="Puehler A."/>
            <person name="Reinhold-Hurek B."/>
            <person name="Kaiser O."/>
            <person name="Goesmann A."/>
        </authorList>
    </citation>
    <scope>NUCLEOTIDE SEQUENCE [LARGE SCALE GENOMIC DNA]</scope>
    <source>
        <strain evidence="2 3">BH72</strain>
    </source>
</reference>
<dbReference type="RefSeq" id="WP_011765599.1">
    <property type="nucleotide sequence ID" value="NC_008702.1"/>
</dbReference>
<gene>
    <name evidence="2" type="ordered locus">azo1866</name>
</gene>
<feature type="region of interest" description="Disordered" evidence="1">
    <location>
        <begin position="1"/>
        <end position="23"/>
    </location>
</feature>
<dbReference type="Proteomes" id="UP000002588">
    <property type="component" value="Chromosome"/>
</dbReference>
<evidence type="ECO:0000256" key="1">
    <source>
        <dbReference type="SAM" id="MobiDB-lite"/>
    </source>
</evidence>
<dbReference type="HOGENOM" id="CLU_2327841_0_0_4"/>
<evidence type="ECO:0000313" key="2">
    <source>
        <dbReference type="EMBL" id="CAL94483.1"/>
    </source>
</evidence>
<organism evidence="2 3">
    <name type="scientific">Azoarcus sp. (strain BH72)</name>
    <dbReference type="NCBI Taxonomy" id="418699"/>
    <lineage>
        <taxon>Bacteria</taxon>
        <taxon>Pseudomonadati</taxon>
        <taxon>Pseudomonadota</taxon>
        <taxon>Betaproteobacteria</taxon>
        <taxon>Rhodocyclales</taxon>
        <taxon>Zoogloeaceae</taxon>
        <taxon>Azoarcus</taxon>
    </lineage>
</organism>
<evidence type="ECO:0000313" key="3">
    <source>
        <dbReference type="Proteomes" id="UP000002588"/>
    </source>
</evidence>
<dbReference type="KEGG" id="azo:azo1866"/>
<dbReference type="STRING" id="62928.azo1866"/>
<proteinExistence type="predicted"/>
<dbReference type="eggNOG" id="ENOG5033D95">
    <property type="taxonomic scope" value="Bacteria"/>
</dbReference>
<keyword evidence="3" id="KW-1185">Reference proteome</keyword>
<name>A1K6M8_AZOSB</name>
<dbReference type="EMBL" id="AM406670">
    <property type="protein sequence ID" value="CAL94483.1"/>
    <property type="molecule type" value="Genomic_DNA"/>
</dbReference>
<sequence length="98" mass="10660">MTKKEKGAAPLQSAPQVETSGANPTTKKAIILGALCDPHGLNRFEAERIGDHCLNSTIAALRAAGCAIHSEWETVPTRFNPRGVRVLRYRCYDLNRGA</sequence>